<feature type="compositionally biased region" description="Polar residues" evidence="8">
    <location>
        <begin position="1222"/>
        <end position="1246"/>
    </location>
</feature>
<dbReference type="InterPro" id="IPR019012">
    <property type="entry name" value="RNA_cap_Gua-N2-MeTrfase"/>
</dbReference>
<evidence type="ECO:0000313" key="10">
    <source>
        <dbReference type="EMBL" id="CEM28252.1"/>
    </source>
</evidence>
<evidence type="ECO:0000259" key="9">
    <source>
        <dbReference type="Pfam" id="PF10258"/>
    </source>
</evidence>
<feature type="compositionally biased region" description="Basic and acidic residues" evidence="8">
    <location>
        <begin position="1459"/>
        <end position="1478"/>
    </location>
</feature>
<feature type="compositionally biased region" description="Acidic residues" evidence="8">
    <location>
        <begin position="996"/>
        <end position="1006"/>
    </location>
</feature>
<dbReference type="InterPro" id="IPR029063">
    <property type="entry name" value="SAM-dependent_MTases_sf"/>
</dbReference>
<feature type="compositionally biased region" description="Gly residues" evidence="8">
    <location>
        <begin position="1511"/>
        <end position="1520"/>
    </location>
</feature>
<evidence type="ECO:0000256" key="5">
    <source>
        <dbReference type="ARBA" id="ARBA00048763"/>
    </source>
</evidence>
<evidence type="ECO:0000256" key="6">
    <source>
        <dbReference type="ARBA" id="ARBA00049075"/>
    </source>
</evidence>
<accession>A0A0G4GFG3</accession>
<feature type="compositionally biased region" description="Basic and acidic residues" evidence="8">
    <location>
        <begin position="662"/>
        <end position="672"/>
    </location>
</feature>
<feature type="compositionally biased region" description="Basic and acidic residues" evidence="8">
    <location>
        <begin position="1523"/>
        <end position="1584"/>
    </location>
</feature>
<comment type="catalytic activity">
    <reaction evidence="6">
        <text>a 5'-end (N(7)-methyl 5'-triphosphoguanosine)-ribonucleoside in snRNA + S-adenosyl-L-methionine = a 5'-end (N(2),N(7)-dimethyl 5'-triphosphoguanosine)-ribonucleoside in snRNA + S-adenosyl-L-homocysteine + H(+)</text>
        <dbReference type="Rhea" id="RHEA:78471"/>
        <dbReference type="Rhea" id="RHEA-COMP:19085"/>
        <dbReference type="Rhea" id="RHEA-COMP:19087"/>
        <dbReference type="ChEBI" id="CHEBI:15378"/>
        <dbReference type="ChEBI" id="CHEBI:57856"/>
        <dbReference type="ChEBI" id="CHEBI:59789"/>
        <dbReference type="ChEBI" id="CHEBI:156461"/>
        <dbReference type="ChEBI" id="CHEBI:172880"/>
    </reaction>
    <physiologicalReaction direction="left-to-right" evidence="6">
        <dbReference type="Rhea" id="RHEA:78472"/>
    </physiologicalReaction>
</comment>
<feature type="compositionally biased region" description="Basic and acidic residues" evidence="8">
    <location>
        <begin position="768"/>
        <end position="778"/>
    </location>
</feature>
<feature type="compositionally biased region" description="Basic and acidic residues" evidence="8">
    <location>
        <begin position="1487"/>
        <end position="1496"/>
    </location>
</feature>
<evidence type="ECO:0000256" key="3">
    <source>
        <dbReference type="ARBA" id="ARBA00047418"/>
    </source>
</evidence>
<comment type="catalytic activity">
    <reaction evidence="5">
        <text>a 5'-end (N(2),N(7)-dimethyl 5'-triphosphoguanosine)-ribonucleoside in snRNA + S-adenosyl-L-methionine = a 5'-end (N(2),N(2),N(7)-trimethyl 5'-triphosphoguanosine)-ribonucleoside in snRNA + S-adenosyl-L-homocysteine + H(+)</text>
        <dbReference type="Rhea" id="RHEA:78479"/>
        <dbReference type="Rhea" id="RHEA-COMP:19087"/>
        <dbReference type="Rhea" id="RHEA-COMP:19089"/>
        <dbReference type="ChEBI" id="CHEBI:15378"/>
        <dbReference type="ChEBI" id="CHEBI:57856"/>
        <dbReference type="ChEBI" id="CHEBI:59789"/>
        <dbReference type="ChEBI" id="CHEBI:167623"/>
        <dbReference type="ChEBI" id="CHEBI:172880"/>
    </reaction>
    <physiologicalReaction direction="left-to-right" evidence="5">
        <dbReference type="Rhea" id="RHEA:78480"/>
    </physiologicalReaction>
</comment>
<dbReference type="Pfam" id="PF09445">
    <property type="entry name" value="Methyltransf_15"/>
    <property type="match status" value="1"/>
</dbReference>
<feature type="compositionally biased region" description="Low complexity" evidence="8">
    <location>
        <begin position="1295"/>
        <end position="1304"/>
    </location>
</feature>
<feature type="compositionally biased region" description="Low complexity" evidence="8">
    <location>
        <begin position="1060"/>
        <end position="1080"/>
    </location>
</feature>
<reference evidence="10" key="1">
    <citation type="submission" date="2014-11" db="EMBL/GenBank/DDBJ databases">
        <authorList>
            <person name="Otto D Thomas"/>
            <person name="Naeem Raeece"/>
        </authorList>
    </citation>
    <scope>NUCLEOTIDE SEQUENCE</scope>
</reference>
<feature type="region of interest" description="Disordered" evidence="8">
    <location>
        <begin position="991"/>
        <end position="1340"/>
    </location>
</feature>
<proteinExistence type="inferred from homology"/>
<dbReference type="Gene3D" id="3.40.50.150">
    <property type="entry name" value="Vaccinia Virus protein VP39"/>
    <property type="match status" value="1"/>
</dbReference>
<feature type="region of interest" description="Disordered" evidence="8">
    <location>
        <begin position="614"/>
        <end position="724"/>
    </location>
</feature>
<feature type="compositionally biased region" description="Acidic residues" evidence="8">
    <location>
        <begin position="673"/>
        <end position="682"/>
    </location>
</feature>
<dbReference type="Gene3D" id="1.10.10.1440">
    <property type="entry name" value="PHAX RNA-binding domain"/>
    <property type="match status" value="1"/>
</dbReference>
<feature type="region of interest" description="Disordered" evidence="8">
    <location>
        <begin position="768"/>
        <end position="796"/>
    </location>
</feature>
<feature type="domain" description="Phosphorylated adapter RNA export protein RNA-binding" evidence="9">
    <location>
        <begin position="1373"/>
        <end position="1443"/>
    </location>
</feature>
<evidence type="ECO:0000256" key="7">
    <source>
        <dbReference type="ARBA" id="ARBA00049790"/>
    </source>
</evidence>
<dbReference type="PANTHER" id="PTHR14741">
    <property type="entry name" value="S-ADENOSYLMETHIONINE-DEPENDENT METHYLTRANSFERASE RELATED"/>
    <property type="match status" value="1"/>
</dbReference>
<feature type="compositionally biased region" description="Basic and acidic residues" evidence="8">
    <location>
        <begin position="1269"/>
        <end position="1292"/>
    </location>
</feature>
<feature type="region of interest" description="Disordered" evidence="8">
    <location>
        <begin position="837"/>
        <end position="858"/>
    </location>
</feature>
<dbReference type="SUPFAM" id="SSF53335">
    <property type="entry name" value="S-adenosyl-L-methionine-dependent methyltransferases"/>
    <property type="match status" value="1"/>
</dbReference>
<feature type="compositionally biased region" description="Basic and acidic residues" evidence="8">
    <location>
        <begin position="1045"/>
        <end position="1055"/>
    </location>
</feature>
<comment type="catalytic activity">
    <reaction evidence="3">
        <text>a 5'-end (N(2),N(7)-dimethyl 5'-triphosphoguanosine)-ribonucleoside in snoRNA + S-adenosyl-L-methionine = a 5'-end (N(2),N(2),N(7)-trimethyl 5'-triphosphoguanosine)-ribonucleoside in snoRNA + S-adenosyl-L-homocysteine + H(+)</text>
        <dbReference type="Rhea" id="RHEA:78507"/>
        <dbReference type="Rhea" id="RHEA-COMP:19088"/>
        <dbReference type="Rhea" id="RHEA-COMP:19090"/>
        <dbReference type="ChEBI" id="CHEBI:15378"/>
        <dbReference type="ChEBI" id="CHEBI:57856"/>
        <dbReference type="ChEBI" id="CHEBI:59789"/>
        <dbReference type="ChEBI" id="CHEBI:167623"/>
        <dbReference type="ChEBI" id="CHEBI:172880"/>
    </reaction>
    <physiologicalReaction direction="left-to-right" evidence="3">
        <dbReference type="Rhea" id="RHEA:78508"/>
    </physiologicalReaction>
</comment>
<feature type="compositionally biased region" description="Basic and acidic residues" evidence="8">
    <location>
        <begin position="700"/>
        <end position="710"/>
    </location>
</feature>
<gene>
    <name evidence="10" type="ORF">Cvel_4631</name>
</gene>
<dbReference type="PANTHER" id="PTHR14741:SF32">
    <property type="entry name" value="TRIMETHYLGUANOSINE SYNTHASE"/>
    <property type="match status" value="1"/>
</dbReference>
<evidence type="ECO:0000256" key="4">
    <source>
        <dbReference type="ARBA" id="ARBA00048740"/>
    </source>
</evidence>
<feature type="compositionally biased region" description="Basic and acidic residues" evidence="8">
    <location>
        <begin position="1247"/>
        <end position="1258"/>
    </location>
</feature>
<organism evidence="10">
    <name type="scientific">Chromera velia CCMP2878</name>
    <dbReference type="NCBI Taxonomy" id="1169474"/>
    <lineage>
        <taxon>Eukaryota</taxon>
        <taxon>Sar</taxon>
        <taxon>Alveolata</taxon>
        <taxon>Colpodellida</taxon>
        <taxon>Chromeraceae</taxon>
        <taxon>Chromera</taxon>
    </lineage>
</organism>
<name>A0A0G4GFG3_9ALVE</name>
<dbReference type="InterPro" id="IPR019385">
    <property type="entry name" value="PHAX_RNA-binding_domain"/>
</dbReference>
<sequence length="1681" mass="183359">MIQTSPNTLAADEASRLYLSRLYYRVIFGIEYCRRKTRNRRIKKLQEMPETVSFSFDRSPVSVVKHIQSSVLFEFFTNERRTMLQDDLEEVEARAQRNLRACAGKRCKEVAELHAKVRRIKSSCCVCVITSAVVPSDEVVQDFPTTLPSPTPPNDPLSLSTDPHDLTAPVVSAVSALRPTEPVIMRNHTRGPSGRLAGEAPLHMRPAPSKKEVEGHYYSQRYKMWSKFDKGVAMDTAAWYEATPEAMARHIAEKLACDGVIVDGCCGVGGNTVHFAETCALAIGVDNDARRVAMARQNAKVYGVSDRVKLVKADYMQWVDGLLKGGSGEGGGYTVFAEQVLTEAGQDDAQALDGLRASEHICVLDLTDVHGVFVSPPWGGPVYKMNQWYSVKDPLCPDIVEVFQASCRLCPNGTVCFYLPRNMTLQEACAMGASMGYGLVEVEKMMVPSAFTGRVHPVYSQRLTCLYFSSDLNSSLVRAFLKPQTSVSQRAHRQLARLARREKKRGRMNFGGVGGGTTKGQRYYSAEAHERNYRRLVEKQGLAGPHLYPQAQEVFGMGFAGGGETFEEAAFEAAQVASAMPGLFGPTVFPAVPFLESKGVQRAEAAEISFSSSMPFSSQQPAAPLAPQAEAASSSQFAVTQSGEKEEGQLIHQEAPSLPKGAAEEAGDHSDDNMDVDEEEEVTSSLPVPDSGPPPEEGEEKGKEKGKGKDAAGSSGRETRKGLSAAAAEFVPSSWQGFSANAPVFTPTPPAVVGGDSSGLAALDHEEANAAEEGRENVGGEVGDAEEGGEVSGGVAGHEEEGVAAETVGMAWGGGGEWGEYGDQMMHQFWMMMQQQQQQQQVEHGDDGTAGVMDPSSSFPFPFPFSPFESSSSVLGGQVDPSGSLVSPEEMYQFFQSVAAGGGVSWGDMNGIQEARVGSVMGEEEEEEEGGEAEAEIEAEVKRVARRLLVGLEFRSAGLFLNEERFLLHDEDAKSSTILRPFVELAQRAATRQWNDEEEEEEEEGEEKAKRREGESGPSKKSKEKGKEKNKQDQGTKMTWKPKPPKPESQTDPKPKIVSSKEPSQEAPSSSSSVPVSKAQHQTETDNPTSACDGVPVVFEEQEEESERERKEQREKSGGPEKRAKPLAERVGGEDREGKEISMQEEDRDRESEKDDDSDWCLVESPNFPLATEIPADGNKPSSSSSSSSSSSCAVPVDEQKQTQTQTQTDKRSPDVPPSPSHAPNKSSADGLSPSLQNADGTGKPQQENEKSESEKGGVTELDVGGGGERQRQEERKSTEKSSGEMKEKEIADCSAASSSSSAAFPAVQIEEKREKNVDTMKESREAKEEEKEKDKELLPHENVSRSSLVAEMITEDRELLFRTRQLLFWNLAFEICSTLKEDVKIQLEPLLFLLDNLGIRAVMELMELTDETEELGGLPRDDNPSLRRSRGGVFFYHFKQRYPELYRKLNSVKRKSLRERQRLEEEERARRGEEGLQKGKGKGGKGKGEKNETWENQKGSAGRNFPSQGGAAGRGGGRGRGGRGEGRGGRGGKGERGRGGDFWERRGEGDRWETGGEMPSGERERERERGGRQGRGRGRDKGRGNGGGWKTMIAKQSEERDSSWVPSSAQTKGTEGGGVERGFGFGSGSGGSPDRRVKQGEQAGSGEKRASPQQRAPRPPQGNIRGQILKHLGKAIEEME</sequence>
<comment type="catalytic activity">
    <reaction evidence="4">
        <text>a 5'-end (N(7)-methyl 5'-triphosphoguanosine)-ribonucleoside in snoRNA + S-adenosyl-L-methionine = a 5'-end (N(2),N(7)-dimethyl 5'-triphosphoguanosine)-ribonucleoside in snoRNA + S-adenosyl-L-homocysteine + H(+)</text>
        <dbReference type="Rhea" id="RHEA:78475"/>
        <dbReference type="Rhea" id="RHEA-COMP:19086"/>
        <dbReference type="Rhea" id="RHEA-COMP:19088"/>
        <dbReference type="ChEBI" id="CHEBI:15378"/>
        <dbReference type="ChEBI" id="CHEBI:57856"/>
        <dbReference type="ChEBI" id="CHEBI:59789"/>
        <dbReference type="ChEBI" id="CHEBI:156461"/>
        <dbReference type="ChEBI" id="CHEBI:172880"/>
    </reaction>
    <physiologicalReaction direction="left-to-right" evidence="4">
        <dbReference type="Rhea" id="RHEA:78476"/>
    </physiologicalReaction>
</comment>
<evidence type="ECO:0000256" key="8">
    <source>
        <dbReference type="SAM" id="MobiDB-lite"/>
    </source>
</evidence>
<feature type="region of interest" description="Disordered" evidence="8">
    <location>
        <begin position="185"/>
        <end position="208"/>
    </location>
</feature>
<dbReference type="CDD" id="cd02440">
    <property type="entry name" value="AdoMet_MTases"/>
    <property type="match status" value="1"/>
</dbReference>
<dbReference type="GO" id="GO:0005634">
    <property type="term" value="C:nucleus"/>
    <property type="evidence" value="ECO:0007669"/>
    <property type="project" value="TreeGrafter"/>
</dbReference>
<feature type="compositionally biased region" description="Basic and acidic residues" evidence="8">
    <location>
        <begin position="1310"/>
        <end position="1340"/>
    </location>
</feature>
<comment type="similarity">
    <text evidence="2">Belongs to the methyltransferase superfamily. Trimethylguanosine synthase family.</text>
</comment>
<dbReference type="GO" id="GO:0071164">
    <property type="term" value="F:RNA cap trimethylguanosine synthase activity"/>
    <property type="evidence" value="ECO:0007669"/>
    <property type="project" value="TreeGrafter"/>
</dbReference>
<evidence type="ECO:0000256" key="2">
    <source>
        <dbReference type="ARBA" id="ARBA00025783"/>
    </source>
</evidence>
<feature type="compositionally biased region" description="Low complexity" evidence="8">
    <location>
        <begin position="614"/>
        <end position="638"/>
    </location>
</feature>
<dbReference type="EMBL" id="CDMZ01001159">
    <property type="protein sequence ID" value="CEM28252.1"/>
    <property type="molecule type" value="Genomic_DNA"/>
</dbReference>
<dbReference type="InterPro" id="IPR038092">
    <property type="entry name" value="PHAX_RNA-binding_sf"/>
</dbReference>
<dbReference type="Pfam" id="PF10258">
    <property type="entry name" value="PHAX_RNA-bd"/>
    <property type="match status" value="1"/>
</dbReference>
<feature type="region of interest" description="Disordered" evidence="8">
    <location>
        <begin position="1458"/>
        <end position="1668"/>
    </location>
</feature>
<feature type="compositionally biased region" description="Basic and acidic residues" evidence="8">
    <location>
        <begin position="1025"/>
        <end position="1034"/>
    </location>
</feature>
<feature type="compositionally biased region" description="Basic and acidic residues" evidence="8">
    <location>
        <begin position="1107"/>
        <end position="1153"/>
    </location>
</feature>
<protein>
    <recommendedName>
        <fullName evidence="1">Trimethylguanosine synthase</fullName>
    </recommendedName>
    <alternativeName>
        <fullName evidence="7">Cap-specific guanine-N(2) methyltransferase</fullName>
    </alternativeName>
</protein>
<feature type="compositionally biased region" description="Gly residues" evidence="8">
    <location>
        <begin position="1615"/>
        <end position="1632"/>
    </location>
</feature>
<dbReference type="VEuPathDB" id="CryptoDB:Cvel_4631"/>
<evidence type="ECO:0000256" key="1">
    <source>
        <dbReference type="ARBA" id="ARBA00018517"/>
    </source>
</evidence>
<feature type="compositionally biased region" description="Low complexity" evidence="8">
    <location>
        <begin position="1182"/>
        <end position="1192"/>
    </location>
</feature>